<accession>A0A3E1KAJ9</accession>
<proteinExistence type="predicted"/>
<sequence length="112" mass="12632">MNYYRHHLFFCTNERPEGAERPSCGRCDSARLRAYAKSRLKELGLAGPGGARANTAGCLDRCEEGPCLVVYPEAVWYTYIDESDLDEIIESHLVEGRPVERLMLPSEPPDKD</sequence>
<name>A0A3E1KAJ9_9GAMM</name>
<dbReference type="SUPFAM" id="SSF52833">
    <property type="entry name" value="Thioredoxin-like"/>
    <property type="match status" value="1"/>
</dbReference>
<keyword evidence="2" id="KW-1185">Reference proteome</keyword>
<comment type="caution">
    <text evidence="1">The sequence shown here is derived from an EMBL/GenBank/DDBJ whole genome shotgun (WGS) entry which is preliminary data.</text>
</comment>
<organism evidence="1 2">
    <name type="scientific">Wenzhouxiangella sediminis</name>
    <dbReference type="NCBI Taxonomy" id="1792836"/>
    <lineage>
        <taxon>Bacteria</taxon>
        <taxon>Pseudomonadati</taxon>
        <taxon>Pseudomonadota</taxon>
        <taxon>Gammaproteobacteria</taxon>
        <taxon>Chromatiales</taxon>
        <taxon>Wenzhouxiangellaceae</taxon>
        <taxon>Wenzhouxiangella</taxon>
    </lineage>
</organism>
<evidence type="ECO:0000313" key="1">
    <source>
        <dbReference type="EMBL" id="RFF30802.1"/>
    </source>
</evidence>
<dbReference type="RefSeq" id="WP_116650365.1">
    <property type="nucleotide sequence ID" value="NZ_QUZK01000031.1"/>
</dbReference>
<dbReference type="Proteomes" id="UP000260351">
    <property type="component" value="Unassembled WGS sequence"/>
</dbReference>
<dbReference type="InterPro" id="IPR036249">
    <property type="entry name" value="Thioredoxin-like_sf"/>
</dbReference>
<dbReference type="OrthoDB" id="9800597at2"/>
<dbReference type="EMBL" id="QUZK01000031">
    <property type="protein sequence ID" value="RFF30802.1"/>
    <property type="molecule type" value="Genomic_DNA"/>
</dbReference>
<dbReference type="CDD" id="cd02980">
    <property type="entry name" value="TRX_Fd_family"/>
    <property type="match status" value="1"/>
</dbReference>
<dbReference type="Gene3D" id="3.40.30.10">
    <property type="entry name" value="Glutaredoxin"/>
    <property type="match status" value="1"/>
</dbReference>
<protein>
    <submittedName>
        <fullName evidence="1">(2Fe-2S) ferredoxin domain-containing protein</fullName>
    </submittedName>
</protein>
<reference evidence="1 2" key="1">
    <citation type="submission" date="2018-08" db="EMBL/GenBank/DDBJ databases">
        <title>Wenzhouxiangella salilacus sp. nov., a novel bacterium isolated from a saline lake in Xinjiang Province, China.</title>
        <authorList>
            <person name="Han S."/>
        </authorList>
    </citation>
    <scope>NUCLEOTIDE SEQUENCE [LARGE SCALE GENOMIC DNA]</scope>
    <source>
        <strain evidence="1 2">XDB06</strain>
    </source>
</reference>
<dbReference type="AlphaFoldDB" id="A0A3E1KAJ9"/>
<gene>
    <name evidence="1" type="ORF">DZC52_06730</name>
</gene>
<evidence type="ECO:0000313" key="2">
    <source>
        <dbReference type="Proteomes" id="UP000260351"/>
    </source>
</evidence>